<evidence type="ECO:0000259" key="9">
    <source>
        <dbReference type="Pfam" id="PF13231"/>
    </source>
</evidence>
<reference evidence="10 11" key="1">
    <citation type="journal article" date="2021" name="Int. J. Syst. Evol. Microbiol.">
        <title>Amazonocrinis nigriterrae gen. nov., sp. nov., Atlanticothrix silvestris gen. nov., sp. nov. and Dendronalium phyllosphericum gen. nov., sp. nov., nostocacean cyanobacteria from Brazilian environments.</title>
        <authorList>
            <person name="Alvarenga D.O."/>
            <person name="Andreote A.P.D."/>
            <person name="Branco L.H.Z."/>
            <person name="Delbaje E."/>
            <person name="Cruz R.B."/>
            <person name="Varani A.M."/>
            <person name="Fiore M.F."/>
        </authorList>
    </citation>
    <scope>NUCLEOTIDE SEQUENCE [LARGE SCALE GENOMIC DNA]</scope>
    <source>
        <strain evidence="10 11">CENA67</strain>
    </source>
</reference>
<evidence type="ECO:0000256" key="4">
    <source>
        <dbReference type="ARBA" id="ARBA00022679"/>
    </source>
</evidence>
<keyword evidence="3" id="KW-0328">Glycosyltransferase</keyword>
<protein>
    <submittedName>
        <fullName evidence="10">Glycosyltransferase family 39 protein</fullName>
    </submittedName>
</protein>
<evidence type="ECO:0000313" key="10">
    <source>
        <dbReference type="EMBL" id="MBH8562435.1"/>
    </source>
</evidence>
<dbReference type="InterPro" id="IPR038731">
    <property type="entry name" value="RgtA/B/C-like"/>
</dbReference>
<dbReference type="PANTHER" id="PTHR33908">
    <property type="entry name" value="MANNOSYLTRANSFERASE YKCB-RELATED"/>
    <property type="match status" value="1"/>
</dbReference>
<keyword evidence="4" id="KW-0808">Transferase</keyword>
<proteinExistence type="predicted"/>
<keyword evidence="11" id="KW-1185">Reference proteome</keyword>
<dbReference type="AlphaFoldDB" id="A0A8J7L7S6"/>
<feature type="transmembrane region" description="Helical" evidence="8">
    <location>
        <begin position="269"/>
        <end position="288"/>
    </location>
</feature>
<dbReference type="GO" id="GO:0010041">
    <property type="term" value="P:response to iron(III) ion"/>
    <property type="evidence" value="ECO:0007669"/>
    <property type="project" value="TreeGrafter"/>
</dbReference>
<keyword evidence="6 8" id="KW-1133">Transmembrane helix</keyword>
<feature type="transmembrane region" description="Helical" evidence="8">
    <location>
        <begin position="375"/>
        <end position="394"/>
    </location>
</feature>
<evidence type="ECO:0000256" key="7">
    <source>
        <dbReference type="ARBA" id="ARBA00023136"/>
    </source>
</evidence>
<feature type="transmembrane region" description="Helical" evidence="8">
    <location>
        <begin position="319"/>
        <end position="337"/>
    </location>
</feature>
<dbReference type="GO" id="GO:0009103">
    <property type="term" value="P:lipopolysaccharide biosynthetic process"/>
    <property type="evidence" value="ECO:0007669"/>
    <property type="project" value="UniProtKB-ARBA"/>
</dbReference>
<name>A0A8J7L7S6_9NOST</name>
<feature type="transmembrane region" description="Helical" evidence="8">
    <location>
        <begin position="349"/>
        <end position="369"/>
    </location>
</feature>
<dbReference type="InterPro" id="IPR050297">
    <property type="entry name" value="LipidA_mod_glycosyltrf_83"/>
</dbReference>
<sequence length="518" mass="58413">MEVNHHIREKEWLSTLLMASLVLWLMFLGNSALRDWDEGTVAQVAREIWRAPVGSMGWLYPTLGGEPYYNKPPLIHLLIAWTYSLLGVSEWTTRLPSAVLTALGVPLLYLVGRVVFNQSLPALLAALVYLTMLPVVRHGRLAMLDGTVITFFLLLLFCLLKARQNQRYALGVGICLGLITLTKGMIVVLLAGIACLFLLANRQLALLRSPYLWVGIFLGNTPAIAWYAAQWQYYGSSFLQINFQAQTFSRLVQPVEGHSGPPWYYLIELLKYGFPWLIFLPGGFYLAWKKRDTSWGCLVLIGTIVYLLTISVMRTKLPWYIMPVYPFLALAIGAKLSEIWQHQHFNRQWAVLFAVIAIAGLGGCVYFASTRQEPVLIAMSMVLAISMGIVAWLIQQRDRYFIPVLFSGMYLVLALLMSSHSWVWELNEAFAVKPVAELIRSHVSPGTKVYTSFSYGRPSLDFYCDCKVISASLPVLQQMWQSNSYLLLDQPSLKTINLTASKVLGTAEDFTLIAPHDR</sequence>
<dbReference type="GO" id="GO:0016763">
    <property type="term" value="F:pentosyltransferase activity"/>
    <property type="evidence" value="ECO:0007669"/>
    <property type="project" value="TreeGrafter"/>
</dbReference>
<keyword evidence="5 8" id="KW-0812">Transmembrane</keyword>
<feature type="transmembrane region" description="Helical" evidence="8">
    <location>
        <begin position="401"/>
        <end position="424"/>
    </location>
</feature>
<feature type="transmembrane region" description="Helical" evidence="8">
    <location>
        <begin position="168"/>
        <end position="199"/>
    </location>
</feature>
<evidence type="ECO:0000256" key="6">
    <source>
        <dbReference type="ARBA" id="ARBA00022989"/>
    </source>
</evidence>
<gene>
    <name evidence="10" type="ORF">I8748_09655</name>
</gene>
<comment type="subcellular location">
    <subcellularLocation>
        <location evidence="1">Cell membrane</location>
        <topology evidence="1">Multi-pass membrane protein</topology>
    </subcellularLocation>
</comment>
<dbReference type="Pfam" id="PF13231">
    <property type="entry name" value="PMT_2"/>
    <property type="match status" value="1"/>
</dbReference>
<feature type="transmembrane region" description="Helical" evidence="8">
    <location>
        <begin position="143"/>
        <end position="162"/>
    </location>
</feature>
<evidence type="ECO:0000256" key="2">
    <source>
        <dbReference type="ARBA" id="ARBA00022475"/>
    </source>
</evidence>
<evidence type="ECO:0000256" key="8">
    <source>
        <dbReference type="SAM" id="Phobius"/>
    </source>
</evidence>
<evidence type="ECO:0000256" key="1">
    <source>
        <dbReference type="ARBA" id="ARBA00004651"/>
    </source>
</evidence>
<feature type="domain" description="Glycosyltransferase RgtA/B/C/D-like" evidence="9">
    <location>
        <begin position="70"/>
        <end position="218"/>
    </location>
</feature>
<feature type="transmembrane region" description="Helical" evidence="8">
    <location>
        <begin position="12"/>
        <end position="33"/>
    </location>
</feature>
<dbReference type="GO" id="GO:0005886">
    <property type="term" value="C:plasma membrane"/>
    <property type="evidence" value="ECO:0007669"/>
    <property type="project" value="UniProtKB-SubCell"/>
</dbReference>
<feature type="transmembrane region" description="Helical" evidence="8">
    <location>
        <begin position="211"/>
        <end position="229"/>
    </location>
</feature>
<feature type="transmembrane region" description="Helical" evidence="8">
    <location>
        <begin position="118"/>
        <end position="136"/>
    </location>
</feature>
<accession>A0A8J7L7S6</accession>
<evidence type="ECO:0000313" key="11">
    <source>
        <dbReference type="Proteomes" id="UP000632766"/>
    </source>
</evidence>
<dbReference type="Proteomes" id="UP000632766">
    <property type="component" value="Unassembled WGS sequence"/>
</dbReference>
<evidence type="ECO:0000256" key="5">
    <source>
        <dbReference type="ARBA" id="ARBA00022692"/>
    </source>
</evidence>
<feature type="transmembrane region" description="Helical" evidence="8">
    <location>
        <begin position="295"/>
        <end position="313"/>
    </location>
</feature>
<keyword evidence="2" id="KW-1003">Cell membrane</keyword>
<evidence type="ECO:0000256" key="3">
    <source>
        <dbReference type="ARBA" id="ARBA00022676"/>
    </source>
</evidence>
<organism evidence="10 11">
    <name type="scientific">Amazonocrinis nigriterrae CENA67</name>
    <dbReference type="NCBI Taxonomy" id="2794033"/>
    <lineage>
        <taxon>Bacteria</taxon>
        <taxon>Bacillati</taxon>
        <taxon>Cyanobacteriota</taxon>
        <taxon>Cyanophyceae</taxon>
        <taxon>Nostocales</taxon>
        <taxon>Nostocaceae</taxon>
        <taxon>Amazonocrinis</taxon>
        <taxon>Amazonocrinis nigriterrae</taxon>
    </lineage>
</organism>
<dbReference type="EMBL" id="JAECZC010000013">
    <property type="protein sequence ID" value="MBH8562435.1"/>
    <property type="molecule type" value="Genomic_DNA"/>
</dbReference>
<comment type="caution">
    <text evidence="10">The sequence shown here is derived from an EMBL/GenBank/DDBJ whole genome shotgun (WGS) entry which is preliminary data.</text>
</comment>
<keyword evidence="7 8" id="KW-0472">Membrane</keyword>
<dbReference type="PANTHER" id="PTHR33908:SF3">
    <property type="entry name" value="UNDECAPRENYL PHOSPHATE-ALPHA-4-AMINO-4-DEOXY-L-ARABINOSE ARABINOSYL TRANSFERASE"/>
    <property type="match status" value="1"/>
</dbReference>